<sequence>MVVGFIGYNAETLFSSKTTPYPEKTKLEEREEWKLRELEDGSQSEDSRYTKGIPKTVLDRNEYRKCFSEGSTTQNSELKP</sequence>
<comment type="subcellular location">
    <subcellularLocation>
        <location evidence="1">Membrane</location>
        <topology evidence="1">Single-pass membrane protein</topology>
    </subcellularLocation>
</comment>
<dbReference type="AlphaFoldDB" id="A0A9D4R5D7"/>
<feature type="region of interest" description="Disordered" evidence="6">
    <location>
        <begin position="35"/>
        <end position="54"/>
    </location>
</feature>
<accession>A0A9D4R5D7</accession>
<evidence type="ECO:0000256" key="5">
    <source>
        <dbReference type="ARBA" id="ARBA00023136"/>
    </source>
</evidence>
<proteinExistence type="inferred from homology"/>
<keyword evidence="3" id="KW-0812">Transmembrane</keyword>
<organism evidence="7 8">
    <name type="scientific">Dreissena polymorpha</name>
    <name type="common">Zebra mussel</name>
    <name type="synonym">Mytilus polymorpha</name>
    <dbReference type="NCBI Taxonomy" id="45954"/>
    <lineage>
        <taxon>Eukaryota</taxon>
        <taxon>Metazoa</taxon>
        <taxon>Spiralia</taxon>
        <taxon>Lophotrochozoa</taxon>
        <taxon>Mollusca</taxon>
        <taxon>Bivalvia</taxon>
        <taxon>Autobranchia</taxon>
        <taxon>Heteroconchia</taxon>
        <taxon>Euheterodonta</taxon>
        <taxon>Imparidentia</taxon>
        <taxon>Neoheterodontei</taxon>
        <taxon>Myida</taxon>
        <taxon>Dreissenoidea</taxon>
        <taxon>Dreissenidae</taxon>
        <taxon>Dreissena</taxon>
    </lineage>
</organism>
<comment type="similarity">
    <text evidence="2">Belongs to the SMIM12 family.</text>
</comment>
<dbReference type="GO" id="GO:0016020">
    <property type="term" value="C:membrane"/>
    <property type="evidence" value="ECO:0007669"/>
    <property type="project" value="UniProtKB-SubCell"/>
</dbReference>
<protein>
    <submittedName>
        <fullName evidence="7">Uncharacterized protein</fullName>
    </submittedName>
</protein>
<name>A0A9D4R5D7_DREPO</name>
<evidence type="ECO:0000313" key="8">
    <source>
        <dbReference type="Proteomes" id="UP000828390"/>
    </source>
</evidence>
<dbReference type="Pfam" id="PF15990">
    <property type="entry name" value="UPF0767"/>
    <property type="match status" value="1"/>
</dbReference>
<evidence type="ECO:0000256" key="1">
    <source>
        <dbReference type="ARBA" id="ARBA00004167"/>
    </source>
</evidence>
<feature type="compositionally biased region" description="Basic and acidic residues" evidence="6">
    <location>
        <begin position="35"/>
        <end position="49"/>
    </location>
</feature>
<evidence type="ECO:0000256" key="4">
    <source>
        <dbReference type="ARBA" id="ARBA00022989"/>
    </source>
</evidence>
<keyword evidence="4" id="KW-1133">Transmembrane helix</keyword>
<reference evidence="7" key="1">
    <citation type="journal article" date="2019" name="bioRxiv">
        <title>The Genome of the Zebra Mussel, Dreissena polymorpha: A Resource for Invasive Species Research.</title>
        <authorList>
            <person name="McCartney M.A."/>
            <person name="Auch B."/>
            <person name="Kono T."/>
            <person name="Mallez S."/>
            <person name="Zhang Y."/>
            <person name="Obille A."/>
            <person name="Becker A."/>
            <person name="Abrahante J.E."/>
            <person name="Garbe J."/>
            <person name="Badalamenti J.P."/>
            <person name="Herman A."/>
            <person name="Mangelson H."/>
            <person name="Liachko I."/>
            <person name="Sullivan S."/>
            <person name="Sone E.D."/>
            <person name="Koren S."/>
            <person name="Silverstein K.A.T."/>
            <person name="Beckman K.B."/>
            <person name="Gohl D.M."/>
        </authorList>
    </citation>
    <scope>NUCLEOTIDE SEQUENCE</scope>
    <source>
        <strain evidence="7">Duluth1</strain>
        <tissue evidence="7">Whole animal</tissue>
    </source>
</reference>
<evidence type="ECO:0000256" key="2">
    <source>
        <dbReference type="ARBA" id="ARBA00007304"/>
    </source>
</evidence>
<dbReference type="EMBL" id="JAIWYP010000003">
    <property type="protein sequence ID" value="KAH3854848.1"/>
    <property type="molecule type" value="Genomic_DNA"/>
</dbReference>
<gene>
    <name evidence="7" type="ORF">DPMN_097406</name>
</gene>
<dbReference type="Proteomes" id="UP000828390">
    <property type="component" value="Unassembled WGS sequence"/>
</dbReference>
<evidence type="ECO:0000256" key="6">
    <source>
        <dbReference type="SAM" id="MobiDB-lite"/>
    </source>
</evidence>
<dbReference type="InterPro" id="IPR031933">
    <property type="entry name" value="UPF0767"/>
</dbReference>
<evidence type="ECO:0000313" key="7">
    <source>
        <dbReference type="EMBL" id="KAH3854848.1"/>
    </source>
</evidence>
<keyword evidence="8" id="KW-1185">Reference proteome</keyword>
<evidence type="ECO:0000256" key="3">
    <source>
        <dbReference type="ARBA" id="ARBA00022692"/>
    </source>
</evidence>
<comment type="caution">
    <text evidence="7">The sequence shown here is derived from an EMBL/GenBank/DDBJ whole genome shotgun (WGS) entry which is preliminary data.</text>
</comment>
<keyword evidence="5" id="KW-0472">Membrane</keyword>
<reference evidence="7" key="2">
    <citation type="submission" date="2020-11" db="EMBL/GenBank/DDBJ databases">
        <authorList>
            <person name="McCartney M.A."/>
            <person name="Auch B."/>
            <person name="Kono T."/>
            <person name="Mallez S."/>
            <person name="Becker A."/>
            <person name="Gohl D.M."/>
            <person name="Silverstein K.A.T."/>
            <person name="Koren S."/>
            <person name="Bechman K.B."/>
            <person name="Herman A."/>
            <person name="Abrahante J.E."/>
            <person name="Garbe J."/>
        </authorList>
    </citation>
    <scope>NUCLEOTIDE SEQUENCE</scope>
    <source>
        <strain evidence="7">Duluth1</strain>
        <tissue evidence="7">Whole animal</tissue>
    </source>
</reference>